<protein>
    <submittedName>
        <fullName evidence="1">Uncharacterized protein</fullName>
    </submittedName>
</protein>
<dbReference type="EMBL" id="LT991976">
    <property type="protein sequence ID" value="SPK73676.1"/>
    <property type="molecule type" value="Genomic_DNA"/>
</dbReference>
<gene>
    <name evidence="1" type="ORF">CT19425_110213</name>
</gene>
<reference evidence="1 2" key="1">
    <citation type="submission" date="2018-01" db="EMBL/GenBank/DDBJ databases">
        <authorList>
            <person name="Gaut B.S."/>
            <person name="Morton B.R."/>
            <person name="Clegg M.T."/>
            <person name="Duvall M.R."/>
        </authorList>
    </citation>
    <scope>NUCLEOTIDE SEQUENCE [LARGE SCALE GENOMIC DNA]</scope>
    <source>
        <strain evidence="1">Cupriavidus taiwanensis LMG 19425</strain>
    </source>
</reference>
<dbReference type="AlphaFoldDB" id="A0A375IFW9"/>
<evidence type="ECO:0000313" key="1">
    <source>
        <dbReference type="EMBL" id="SPK73676.1"/>
    </source>
</evidence>
<evidence type="ECO:0000313" key="2">
    <source>
        <dbReference type="Proteomes" id="UP000255505"/>
    </source>
</evidence>
<dbReference type="Proteomes" id="UP000255505">
    <property type="component" value="Chromosome I"/>
</dbReference>
<sequence>MANGGVPKAAVYRGLALATPYNSELPFNAVRAVPPSGAVFTPYACAATTSTTSFSA</sequence>
<organism evidence="1 2">
    <name type="scientific">Cupriavidus taiwanensis</name>
    <dbReference type="NCBI Taxonomy" id="164546"/>
    <lineage>
        <taxon>Bacteria</taxon>
        <taxon>Pseudomonadati</taxon>
        <taxon>Pseudomonadota</taxon>
        <taxon>Betaproteobacteria</taxon>
        <taxon>Burkholderiales</taxon>
        <taxon>Burkholderiaceae</taxon>
        <taxon>Cupriavidus</taxon>
    </lineage>
</organism>
<name>A0A375IFW9_9BURK</name>
<accession>A0A375IFW9</accession>
<proteinExistence type="predicted"/>